<dbReference type="AlphaFoldDB" id="T0H040"/>
<organism evidence="1 2">
    <name type="scientific">Novosphingobium lindaniclasticum LE124</name>
    <dbReference type="NCBI Taxonomy" id="1096930"/>
    <lineage>
        <taxon>Bacteria</taxon>
        <taxon>Pseudomonadati</taxon>
        <taxon>Pseudomonadota</taxon>
        <taxon>Alphaproteobacteria</taxon>
        <taxon>Sphingomonadales</taxon>
        <taxon>Sphingomonadaceae</taxon>
        <taxon>Novosphingobium</taxon>
    </lineage>
</organism>
<dbReference type="EMBL" id="ATHL01000127">
    <property type="protein sequence ID" value="EQB09646.1"/>
    <property type="molecule type" value="Genomic_DNA"/>
</dbReference>
<dbReference type="eggNOG" id="ENOG5032YUV">
    <property type="taxonomic scope" value="Bacteria"/>
</dbReference>
<dbReference type="OrthoDB" id="7366507at2"/>
<evidence type="ECO:0000313" key="1">
    <source>
        <dbReference type="EMBL" id="EQB09646.1"/>
    </source>
</evidence>
<gene>
    <name evidence="1" type="ORF">L284_18900</name>
</gene>
<comment type="caution">
    <text evidence="1">The sequence shown here is derived from an EMBL/GenBank/DDBJ whole genome shotgun (WGS) entry which is preliminary data.</text>
</comment>
<dbReference type="Pfam" id="PF10109">
    <property type="entry name" value="Phage_TAC_7"/>
    <property type="match status" value="1"/>
</dbReference>
<keyword evidence="2" id="KW-1185">Reference proteome</keyword>
<dbReference type="Proteomes" id="UP000015527">
    <property type="component" value="Unassembled WGS sequence"/>
</dbReference>
<accession>T0H040</accession>
<name>T0H040_9SPHN</name>
<evidence type="ECO:0008006" key="3">
    <source>
        <dbReference type="Google" id="ProtNLM"/>
    </source>
</evidence>
<reference evidence="1 2" key="1">
    <citation type="journal article" date="2013" name="Genome Announc.">
        <title>Genome Sequence of Novosphingobium lindaniclasticum LE124T, Isolated from a Hexachlorocyclohexane Dumpsite.</title>
        <authorList>
            <person name="Saxena A."/>
            <person name="Nayyar N."/>
            <person name="Sangwan N."/>
            <person name="Kumari R."/>
            <person name="Khurana J.P."/>
            <person name="Lal R."/>
        </authorList>
    </citation>
    <scope>NUCLEOTIDE SEQUENCE [LARGE SCALE GENOMIC DNA]</scope>
    <source>
        <strain evidence="1 2">LE124</strain>
    </source>
</reference>
<sequence length="116" mass="12437">MTRTKANLAASTAIATAATPEVRTVTLDAPFTRGETKIETVLVRKPKSGSLRGLSLSGLLNLEYGALETLLPRITDPMLSKQDIANLDPADLTQLGSEVMDFLLPKGAKQDLSQRT</sequence>
<dbReference type="PATRIC" id="fig|1096930.3.peg.3732"/>
<protein>
    <recommendedName>
        <fullName evidence="3">Tail protein</fullName>
    </recommendedName>
</protein>
<dbReference type="InterPro" id="IPR019289">
    <property type="entry name" value="Phage_tail_E/E"/>
</dbReference>
<dbReference type="RefSeq" id="WP_021235531.1">
    <property type="nucleotide sequence ID" value="NZ_ATHL01000127.1"/>
</dbReference>
<evidence type="ECO:0000313" key="2">
    <source>
        <dbReference type="Proteomes" id="UP000015527"/>
    </source>
</evidence>
<proteinExistence type="predicted"/>